<evidence type="ECO:0000256" key="1">
    <source>
        <dbReference type="SAM" id="Phobius"/>
    </source>
</evidence>
<proteinExistence type="predicted"/>
<gene>
    <name evidence="2" type="ORF">HB836_16125</name>
    <name evidence="3" type="ORF">HB904_17230</name>
</gene>
<organism evidence="2 4">
    <name type="scientific">Listeria booriae</name>
    <dbReference type="NCBI Taxonomy" id="1552123"/>
    <lineage>
        <taxon>Bacteria</taxon>
        <taxon>Bacillati</taxon>
        <taxon>Bacillota</taxon>
        <taxon>Bacilli</taxon>
        <taxon>Bacillales</taxon>
        <taxon>Listeriaceae</taxon>
        <taxon>Listeria</taxon>
    </lineage>
</organism>
<accession>A0A841YRI1</accession>
<evidence type="ECO:0000313" key="5">
    <source>
        <dbReference type="Proteomes" id="UP000574104"/>
    </source>
</evidence>
<dbReference type="AlphaFoldDB" id="A0A841YRI1"/>
<evidence type="ECO:0000313" key="4">
    <source>
        <dbReference type="Proteomes" id="UP000544413"/>
    </source>
</evidence>
<dbReference type="EMBL" id="JAARPT010000013">
    <property type="protein sequence ID" value="MBC1403121.1"/>
    <property type="molecule type" value="Genomic_DNA"/>
</dbReference>
<comment type="caution">
    <text evidence="2">The sequence shown here is derived from an EMBL/GenBank/DDBJ whole genome shotgun (WGS) entry which is preliminary data.</text>
</comment>
<protein>
    <submittedName>
        <fullName evidence="2">Plasmid-related protein</fullName>
    </submittedName>
</protein>
<reference evidence="4 5" key="1">
    <citation type="submission" date="2020-03" db="EMBL/GenBank/DDBJ databases">
        <title>Soil Listeria distribution.</title>
        <authorList>
            <person name="Liao J."/>
            <person name="Wiedmann M."/>
        </authorList>
    </citation>
    <scope>NUCLEOTIDE SEQUENCE [LARGE SCALE GENOMIC DNA]</scope>
    <source>
        <strain evidence="3 5">FSL L7-1299</strain>
        <strain evidence="2 4">FSL L7-1658</strain>
    </source>
</reference>
<keyword evidence="1" id="KW-0812">Transmembrane</keyword>
<dbReference type="EMBL" id="JAARSH010000016">
    <property type="protein sequence ID" value="MBC1617923.1"/>
    <property type="molecule type" value="Genomic_DNA"/>
</dbReference>
<keyword evidence="1" id="KW-1133">Transmembrane helix</keyword>
<dbReference type="Proteomes" id="UP000574104">
    <property type="component" value="Unassembled WGS sequence"/>
</dbReference>
<dbReference type="RefSeq" id="WP_185406837.1">
    <property type="nucleotide sequence ID" value="NZ_JAARPT010000013.1"/>
</dbReference>
<sequence>MFARFKLKRTKYQIAAGTAVFLCLLLFSSWFILPSQNEAKHSKNGASVTLDNREVTLIDSVYFEDKQRLEMDFYVSISDVTQLKNIEVSVNKTGEASKKYNTKLIKINESFYVLFVQDLPKNWKSVRVTLSQEGADKDALVATGKPFYAAQKEVLHQATFKPKSEAYYESKQIDLFIQESEKTIVKNEKEISALLASNKKIKKVNEEIRSNLSYQTKEKQEAMTTTIQGNESTIAMQLSKIDELKTTNNELRSAIDKAKNKQKVLDWL</sequence>
<evidence type="ECO:0000313" key="2">
    <source>
        <dbReference type="EMBL" id="MBC1403121.1"/>
    </source>
</evidence>
<feature type="transmembrane region" description="Helical" evidence="1">
    <location>
        <begin position="12"/>
        <end position="33"/>
    </location>
</feature>
<evidence type="ECO:0000313" key="3">
    <source>
        <dbReference type="EMBL" id="MBC1617923.1"/>
    </source>
</evidence>
<keyword evidence="1" id="KW-0472">Membrane</keyword>
<dbReference type="Proteomes" id="UP000544413">
    <property type="component" value="Unassembled WGS sequence"/>
</dbReference>
<name>A0A841YRI1_9LIST</name>